<dbReference type="PANTHER" id="PTHR30478">
    <property type="entry name" value="DNA POLYMERASE III SUBUNIT BETA"/>
    <property type="match status" value="1"/>
</dbReference>
<evidence type="ECO:0000256" key="2">
    <source>
        <dbReference type="ARBA" id="ARBA00010752"/>
    </source>
</evidence>
<dbReference type="AlphaFoldDB" id="A0A2H0W5A9"/>
<evidence type="ECO:0000256" key="1">
    <source>
        <dbReference type="ARBA" id="ARBA00004496"/>
    </source>
</evidence>
<dbReference type="GO" id="GO:0005737">
    <property type="term" value="C:cytoplasm"/>
    <property type="evidence" value="ECO:0007669"/>
    <property type="project" value="UniProtKB-SubCell"/>
</dbReference>
<feature type="domain" description="DNA polymerase III beta sliding clamp central" evidence="11">
    <location>
        <begin position="128"/>
        <end position="251"/>
    </location>
</feature>
<dbReference type="SUPFAM" id="SSF55979">
    <property type="entry name" value="DNA clamp"/>
    <property type="match status" value="3"/>
</dbReference>
<dbReference type="Pfam" id="PF02768">
    <property type="entry name" value="DNA_pol3_beta_3"/>
    <property type="match status" value="1"/>
</dbReference>
<dbReference type="Pfam" id="PF00712">
    <property type="entry name" value="DNA_pol3_beta"/>
    <property type="match status" value="1"/>
</dbReference>
<sequence length="376" mass="42309">MKISCTQENLNQGLMVVSHIAYKNSNLPILSNILIKVEDKLLTLATTNLEIGVTIQIRSKVEKEGEYSVDAKLFSDYVSYLPKERVDLELEDDSLKIICEKQKTKIKGQSSIEFPLIPKIEKTNPYIVSAKDFKQAISEVVFAVANSEARPEISGVFMGLDSNNIILTATDSYRLAEKKIKLTDNKNTNERKIIVPVKTLNEVSRILGIFKDNISLEAIENIEIYLSDNQIMFSYNGIDLVSRLIEGQYPDYTQIIPSEYKTLASLNTKDLIKVVKTSSLFTKNGINDVKLDLNTKEKEITITSSSSQTGENISKLESNITGDDNNMILNFKYLLDGLQNISSNNVILEINNNNSPCVLKPEESDNYIYIIMPIKQ</sequence>
<dbReference type="PIRSF" id="PIRSF000804">
    <property type="entry name" value="DNA_pol_III_b"/>
    <property type="match status" value="1"/>
</dbReference>
<dbReference type="Gene3D" id="3.10.150.10">
    <property type="entry name" value="DNA Polymerase III, subunit A, domain 2"/>
    <property type="match status" value="1"/>
</dbReference>
<keyword evidence="5 9" id="KW-0548">Nucleotidyltransferase</keyword>
<evidence type="ECO:0000256" key="3">
    <source>
        <dbReference type="ARBA" id="ARBA00022490"/>
    </source>
</evidence>
<gene>
    <name evidence="13" type="primary">dnaN</name>
    <name evidence="13" type="ORF">COT80_00245</name>
</gene>
<name>A0A2H0W5A9_9BACT</name>
<dbReference type="GO" id="GO:0009360">
    <property type="term" value="C:DNA polymerase III complex"/>
    <property type="evidence" value="ECO:0007669"/>
    <property type="project" value="InterPro"/>
</dbReference>
<evidence type="ECO:0000256" key="8">
    <source>
        <dbReference type="ARBA" id="ARBA00023125"/>
    </source>
</evidence>
<keyword evidence="6 9" id="KW-0235">DNA replication</keyword>
<evidence type="ECO:0000256" key="9">
    <source>
        <dbReference type="PIRNR" id="PIRNR000804"/>
    </source>
</evidence>
<feature type="domain" description="DNA polymerase III beta sliding clamp N-terminal" evidence="10">
    <location>
        <begin position="1"/>
        <end position="118"/>
    </location>
</feature>
<evidence type="ECO:0000259" key="10">
    <source>
        <dbReference type="Pfam" id="PF00712"/>
    </source>
</evidence>
<dbReference type="InterPro" id="IPR046938">
    <property type="entry name" value="DNA_clamp_sf"/>
</dbReference>
<evidence type="ECO:0000259" key="11">
    <source>
        <dbReference type="Pfam" id="PF02767"/>
    </source>
</evidence>
<dbReference type="PANTHER" id="PTHR30478:SF0">
    <property type="entry name" value="BETA SLIDING CLAMP"/>
    <property type="match status" value="1"/>
</dbReference>
<evidence type="ECO:0000256" key="4">
    <source>
        <dbReference type="ARBA" id="ARBA00022679"/>
    </source>
</evidence>
<dbReference type="NCBIfam" id="TIGR00663">
    <property type="entry name" value="dnan"/>
    <property type="match status" value="1"/>
</dbReference>
<dbReference type="InterPro" id="IPR022634">
    <property type="entry name" value="DNA_polIII_beta_N"/>
</dbReference>
<comment type="similarity">
    <text evidence="2 9">Belongs to the beta sliding clamp family.</text>
</comment>
<evidence type="ECO:0000256" key="6">
    <source>
        <dbReference type="ARBA" id="ARBA00022705"/>
    </source>
</evidence>
<reference evidence="14" key="1">
    <citation type="submission" date="2017-09" db="EMBL/GenBank/DDBJ databases">
        <title>Depth-based differentiation of microbial function through sediment-hosted aquifers and enrichment of novel symbionts in the deep terrestrial subsurface.</title>
        <authorList>
            <person name="Probst A.J."/>
            <person name="Ladd B."/>
            <person name="Jarett J.K."/>
            <person name="Geller-Mcgrath D.E."/>
            <person name="Sieber C.M.K."/>
            <person name="Emerson J.B."/>
            <person name="Anantharaman K."/>
            <person name="Thomas B.C."/>
            <person name="Malmstrom R."/>
            <person name="Stieglmeier M."/>
            <person name="Klingl A."/>
            <person name="Woyke T."/>
            <person name="Ryan C.M."/>
            <person name="Banfield J.F."/>
        </authorList>
    </citation>
    <scope>NUCLEOTIDE SEQUENCE [LARGE SCALE GENOMIC DNA]</scope>
</reference>
<dbReference type="EMBL" id="PEZY01000002">
    <property type="protein sequence ID" value="PIS06538.1"/>
    <property type="molecule type" value="Genomic_DNA"/>
</dbReference>
<evidence type="ECO:0000259" key="12">
    <source>
        <dbReference type="Pfam" id="PF02768"/>
    </source>
</evidence>
<evidence type="ECO:0000313" key="13">
    <source>
        <dbReference type="EMBL" id="PIS06538.1"/>
    </source>
</evidence>
<dbReference type="InterPro" id="IPR022635">
    <property type="entry name" value="DNA_polIII_beta_C"/>
</dbReference>
<comment type="caution">
    <text evidence="13">The sequence shown here is derived from an EMBL/GenBank/DDBJ whole genome shotgun (WGS) entry which is preliminary data.</text>
</comment>
<dbReference type="GO" id="GO:0006271">
    <property type="term" value="P:DNA strand elongation involved in DNA replication"/>
    <property type="evidence" value="ECO:0007669"/>
    <property type="project" value="TreeGrafter"/>
</dbReference>
<keyword evidence="4 9" id="KW-0808">Transferase</keyword>
<evidence type="ECO:0000256" key="7">
    <source>
        <dbReference type="ARBA" id="ARBA00022932"/>
    </source>
</evidence>
<dbReference type="InterPro" id="IPR001001">
    <property type="entry name" value="DNA_polIII_beta"/>
</dbReference>
<feature type="domain" description="DNA polymerase III beta sliding clamp C-terminal" evidence="12">
    <location>
        <begin position="254"/>
        <end position="374"/>
    </location>
</feature>
<dbReference type="Gene3D" id="3.70.10.10">
    <property type="match status" value="1"/>
</dbReference>
<dbReference type="CDD" id="cd00140">
    <property type="entry name" value="beta_clamp"/>
    <property type="match status" value="1"/>
</dbReference>
<dbReference type="GO" id="GO:0003887">
    <property type="term" value="F:DNA-directed DNA polymerase activity"/>
    <property type="evidence" value="ECO:0007669"/>
    <property type="project" value="UniProtKB-UniRule"/>
</dbReference>
<evidence type="ECO:0000313" key="14">
    <source>
        <dbReference type="Proteomes" id="UP000229056"/>
    </source>
</evidence>
<protein>
    <recommendedName>
        <fullName evidence="9">Beta sliding clamp</fullName>
    </recommendedName>
</protein>
<dbReference type="Pfam" id="PF02767">
    <property type="entry name" value="DNA_pol3_beta_2"/>
    <property type="match status" value="1"/>
</dbReference>
<comment type="function">
    <text evidence="9">Confers DNA tethering and processivity to DNA polymerases and other proteins. Acts as a clamp, forming a ring around DNA (a reaction catalyzed by the clamp-loading complex) which diffuses in an ATP-independent manner freely and bidirectionally along dsDNA. Initially characterized for its ability to contact the catalytic subunit of DNA polymerase III (Pol III), a complex, multichain enzyme responsible for most of the replicative synthesis in bacteria; Pol III exhibits 3'-5' exonuclease proofreading activity. The beta chain is required for initiation of replication as well as for processivity of DNA replication.</text>
</comment>
<comment type="subcellular location">
    <subcellularLocation>
        <location evidence="1 9">Cytoplasm</location>
    </subcellularLocation>
</comment>
<dbReference type="Proteomes" id="UP000229056">
    <property type="component" value="Unassembled WGS sequence"/>
</dbReference>
<dbReference type="GO" id="GO:0008408">
    <property type="term" value="F:3'-5' exonuclease activity"/>
    <property type="evidence" value="ECO:0007669"/>
    <property type="project" value="InterPro"/>
</dbReference>
<dbReference type="SMART" id="SM00480">
    <property type="entry name" value="POL3Bc"/>
    <property type="match status" value="1"/>
</dbReference>
<evidence type="ECO:0000256" key="5">
    <source>
        <dbReference type="ARBA" id="ARBA00022695"/>
    </source>
</evidence>
<accession>A0A2H0W5A9</accession>
<comment type="subunit">
    <text evidence="9">Forms a ring-shaped head-to-tail homodimer around DNA.</text>
</comment>
<keyword evidence="7 9" id="KW-0239">DNA-directed DNA polymerase</keyword>
<proteinExistence type="inferred from homology"/>
<keyword evidence="8" id="KW-0238">DNA-binding</keyword>
<dbReference type="GO" id="GO:0003677">
    <property type="term" value="F:DNA binding"/>
    <property type="evidence" value="ECO:0007669"/>
    <property type="project" value="UniProtKB-UniRule"/>
</dbReference>
<keyword evidence="3 9" id="KW-0963">Cytoplasm</keyword>
<organism evidence="13 14">
    <name type="scientific">Candidatus Buchananbacteria bacterium CG10_big_fil_rev_8_21_14_0_10_33_19</name>
    <dbReference type="NCBI Taxonomy" id="1974525"/>
    <lineage>
        <taxon>Bacteria</taxon>
        <taxon>Candidatus Buchananiibacteriota</taxon>
    </lineage>
</organism>
<dbReference type="InterPro" id="IPR022637">
    <property type="entry name" value="DNA_polIII_beta_cen"/>
</dbReference>